<dbReference type="InterPro" id="IPR012944">
    <property type="entry name" value="SusD_RagB_dom"/>
</dbReference>
<evidence type="ECO:0000256" key="4">
    <source>
        <dbReference type="ARBA" id="ARBA00023136"/>
    </source>
</evidence>
<evidence type="ECO:0000256" key="3">
    <source>
        <dbReference type="ARBA" id="ARBA00022729"/>
    </source>
</evidence>
<evidence type="ECO:0000313" key="8">
    <source>
        <dbReference type="EMBL" id="MFD1164880.1"/>
    </source>
</evidence>
<dbReference type="InterPro" id="IPR011990">
    <property type="entry name" value="TPR-like_helical_dom_sf"/>
</dbReference>
<protein>
    <submittedName>
        <fullName evidence="8">RagB/SusD family nutrient uptake outer membrane protein</fullName>
    </submittedName>
</protein>
<proteinExistence type="inferred from homology"/>
<feature type="domain" description="SusD-like N-terminal" evidence="7">
    <location>
        <begin position="45"/>
        <end position="220"/>
    </location>
</feature>
<evidence type="ECO:0000256" key="1">
    <source>
        <dbReference type="ARBA" id="ARBA00004442"/>
    </source>
</evidence>
<dbReference type="Proteomes" id="UP001597205">
    <property type="component" value="Unassembled WGS sequence"/>
</dbReference>
<evidence type="ECO:0000256" key="2">
    <source>
        <dbReference type="ARBA" id="ARBA00006275"/>
    </source>
</evidence>
<gene>
    <name evidence="8" type="ORF">ACFQ2C_04585</name>
</gene>
<accession>A0ABW3RI95</accession>
<dbReference type="Gene3D" id="1.25.40.390">
    <property type="match status" value="1"/>
</dbReference>
<comment type="similarity">
    <text evidence="2">Belongs to the SusD family.</text>
</comment>
<dbReference type="PROSITE" id="PS51257">
    <property type="entry name" value="PROKAR_LIPOPROTEIN"/>
    <property type="match status" value="1"/>
</dbReference>
<evidence type="ECO:0000259" key="7">
    <source>
        <dbReference type="Pfam" id="PF14322"/>
    </source>
</evidence>
<feature type="domain" description="RagB/SusD" evidence="6">
    <location>
        <begin position="260"/>
        <end position="474"/>
    </location>
</feature>
<evidence type="ECO:0000256" key="5">
    <source>
        <dbReference type="ARBA" id="ARBA00023237"/>
    </source>
</evidence>
<reference evidence="9" key="1">
    <citation type="journal article" date="2019" name="Int. J. Syst. Evol. Microbiol.">
        <title>The Global Catalogue of Microorganisms (GCM) 10K type strain sequencing project: providing services to taxonomists for standard genome sequencing and annotation.</title>
        <authorList>
            <consortium name="The Broad Institute Genomics Platform"/>
            <consortium name="The Broad Institute Genome Sequencing Center for Infectious Disease"/>
            <person name="Wu L."/>
            <person name="Ma J."/>
        </authorList>
    </citation>
    <scope>NUCLEOTIDE SEQUENCE [LARGE SCALE GENOMIC DNA]</scope>
    <source>
        <strain evidence="9">CCUG 52468</strain>
    </source>
</reference>
<comment type="subcellular location">
    <subcellularLocation>
        <location evidence="1">Cell outer membrane</location>
    </subcellularLocation>
</comment>
<comment type="caution">
    <text evidence="8">The sequence shown here is derived from an EMBL/GenBank/DDBJ whole genome shotgun (WGS) entry which is preliminary data.</text>
</comment>
<keyword evidence="5" id="KW-0998">Cell outer membrane</keyword>
<dbReference type="Pfam" id="PF14322">
    <property type="entry name" value="SusD-like_3"/>
    <property type="match status" value="1"/>
</dbReference>
<dbReference type="RefSeq" id="WP_380894885.1">
    <property type="nucleotide sequence ID" value="NZ_JBHTKY010000004.1"/>
</dbReference>
<name>A0ABW3RI95_9SPHI</name>
<dbReference type="SUPFAM" id="SSF48452">
    <property type="entry name" value="TPR-like"/>
    <property type="match status" value="1"/>
</dbReference>
<keyword evidence="4" id="KW-0472">Membrane</keyword>
<evidence type="ECO:0000313" key="9">
    <source>
        <dbReference type="Proteomes" id="UP001597205"/>
    </source>
</evidence>
<dbReference type="CDD" id="cd08977">
    <property type="entry name" value="SusD"/>
    <property type="match status" value="1"/>
</dbReference>
<keyword evidence="3" id="KW-0732">Signal</keyword>
<keyword evidence="9" id="KW-1185">Reference proteome</keyword>
<dbReference type="Pfam" id="PF07980">
    <property type="entry name" value="SusD_RagB"/>
    <property type="match status" value="1"/>
</dbReference>
<sequence length="474" mass="53037">MKFKNINIALLMAAGFMITGCSKDFLDVPSREIIEAGDSEENFSPEVLVNGVYGMFTDWNYGFSFMGITEIISDNSDKGSSPTDTGGDKDILDNLTFTSTAGSFAAMWEQWYKSIGRATNSIQFTEEYGLTDENLKNRYIAEARFLRALNYFWLVRGWGDIPIQEQDLIKRVPASEVYDYIEADLKFAIDNLPEKSKYAAKDLGRATKGAAQGLLAKVHLYQGEWQQAYDMAQAVISSGEYALEPNYEKIWRLEGENGSESIFEVQARGSSIAHGIQQYSQTQGPRGGAAGIGWGFNTPSENLLNAFNAENDAIRRDATIIFRNETMYDGRKIGNTENEMYNEKAYSSANGGADDTDKNLRYLRLGEVYLIKAEAANELGNTAEALTALNAIRSRVKLPNSTATGQTAIRQAIWKERRLELAMEHDRWFDLVRTKQAEAAMKAAGKPFQAKHYLFPIPDNQIIQTPDMIQNTGW</sequence>
<evidence type="ECO:0000259" key="6">
    <source>
        <dbReference type="Pfam" id="PF07980"/>
    </source>
</evidence>
<dbReference type="EMBL" id="JBHTKY010000004">
    <property type="protein sequence ID" value="MFD1164880.1"/>
    <property type="molecule type" value="Genomic_DNA"/>
</dbReference>
<dbReference type="InterPro" id="IPR033985">
    <property type="entry name" value="SusD-like_N"/>
</dbReference>
<organism evidence="8 9">
    <name type="scientific">Sphingobacterium daejeonense</name>
    <dbReference type="NCBI Taxonomy" id="371142"/>
    <lineage>
        <taxon>Bacteria</taxon>
        <taxon>Pseudomonadati</taxon>
        <taxon>Bacteroidota</taxon>
        <taxon>Sphingobacteriia</taxon>
        <taxon>Sphingobacteriales</taxon>
        <taxon>Sphingobacteriaceae</taxon>
        <taxon>Sphingobacterium</taxon>
    </lineage>
</organism>